<gene>
    <name evidence="3" type="ORF">C5O23_12580</name>
</gene>
<proteinExistence type="predicted"/>
<protein>
    <recommendedName>
        <fullName evidence="5">Transcriptional regulator</fullName>
    </recommendedName>
</protein>
<dbReference type="InterPro" id="IPR002818">
    <property type="entry name" value="DJ-1/PfpI"/>
</dbReference>
<evidence type="ECO:0000313" key="3">
    <source>
        <dbReference type="EMBL" id="PWB00481.1"/>
    </source>
</evidence>
<dbReference type="GO" id="GO:0005737">
    <property type="term" value="C:cytoplasm"/>
    <property type="evidence" value="ECO:0007669"/>
    <property type="project" value="TreeGrafter"/>
</dbReference>
<dbReference type="PANTHER" id="PTHR48094:SF19">
    <property type="entry name" value="DJ-1_PFPI DOMAIN-CONTAINING PROTEIN"/>
    <property type="match status" value="1"/>
</dbReference>
<dbReference type="AlphaFoldDB" id="A0A2V1IHU2"/>
<comment type="caution">
    <text evidence="3">The sequence shown here is derived from an EMBL/GenBank/DDBJ whole genome shotgun (WGS) entry which is preliminary data.</text>
</comment>
<reference evidence="4" key="1">
    <citation type="submission" date="2018-02" db="EMBL/GenBank/DDBJ databases">
        <authorList>
            <person name="Clavel T."/>
            <person name="Strowig T."/>
        </authorList>
    </citation>
    <scope>NUCLEOTIDE SEQUENCE [LARGE SCALE GENOMIC DNA]</scope>
    <source>
        <strain evidence="4">DSM 103720</strain>
    </source>
</reference>
<feature type="domain" description="DJ-1/PfpI" evidence="1">
    <location>
        <begin position="99"/>
        <end position="266"/>
    </location>
</feature>
<dbReference type="Pfam" id="PF12674">
    <property type="entry name" value="Zn_ribbon_2"/>
    <property type="match status" value="1"/>
</dbReference>
<evidence type="ECO:0000259" key="2">
    <source>
        <dbReference type="Pfam" id="PF12674"/>
    </source>
</evidence>
<keyword evidence="4" id="KW-1185">Reference proteome</keyword>
<dbReference type="SUPFAM" id="SSF52317">
    <property type="entry name" value="Class I glutamine amidotransferase-like"/>
    <property type="match status" value="1"/>
</dbReference>
<dbReference type="InterPro" id="IPR025868">
    <property type="entry name" value="Zn_ribbon_dom_put"/>
</dbReference>
<name>A0A2V1IHU2_9BACT</name>
<dbReference type="Proteomes" id="UP000244905">
    <property type="component" value="Unassembled WGS sequence"/>
</dbReference>
<evidence type="ECO:0000259" key="1">
    <source>
        <dbReference type="Pfam" id="PF01965"/>
    </source>
</evidence>
<sequence length="294" mass="32990">MEMKFCQSCGMPLTNEVLGTNADGTPNEDYCIYCYKDGKFTQDMTMEQMIEHCAQFTDEINRNSGQNLTVEQMKEQMRQFFPHLKRWKNDIISNEILYILLPDYAAHEIVYLSQAIASDEFALKENPKYVNKAVAPTMEPVKSIGGFRTLPDYSFETMPDDYAALVLIGGFGWSTPVAEQVVPIVKKAIEKGKTVGAICNAASFMAKHGFLNAVKHTGNGLDQLKIWGGENYTNPEGYIHAQAVSDGCIVTANGSATLEFAKELLTLLENDTPERIEMYYQFNKQGFCNLFSIE</sequence>
<organism evidence="3 4">
    <name type="scientific">Duncaniella muris</name>
    <dbReference type="NCBI Taxonomy" id="2094150"/>
    <lineage>
        <taxon>Bacteria</taxon>
        <taxon>Pseudomonadati</taxon>
        <taxon>Bacteroidota</taxon>
        <taxon>Bacteroidia</taxon>
        <taxon>Bacteroidales</taxon>
        <taxon>Muribaculaceae</taxon>
        <taxon>Duncaniella</taxon>
    </lineage>
</organism>
<dbReference type="Gene3D" id="3.40.50.880">
    <property type="match status" value="1"/>
</dbReference>
<feature type="domain" description="Putative zinc ribbon" evidence="2">
    <location>
        <begin position="5"/>
        <end position="88"/>
    </location>
</feature>
<dbReference type="EMBL" id="PUEC01000040">
    <property type="protein sequence ID" value="PWB00481.1"/>
    <property type="molecule type" value="Genomic_DNA"/>
</dbReference>
<dbReference type="Pfam" id="PF01965">
    <property type="entry name" value="DJ-1_PfpI"/>
    <property type="match status" value="1"/>
</dbReference>
<dbReference type="PANTHER" id="PTHR48094">
    <property type="entry name" value="PROTEIN/NUCLEIC ACID DEGLYCASE DJ-1-RELATED"/>
    <property type="match status" value="1"/>
</dbReference>
<dbReference type="InterPro" id="IPR050325">
    <property type="entry name" value="Prot/Nucl_acid_deglycase"/>
</dbReference>
<dbReference type="InterPro" id="IPR029062">
    <property type="entry name" value="Class_I_gatase-like"/>
</dbReference>
<accession>A0A2V1IHU2</accession>
<evidence type="ECO:0008006" key="5">
    <source>
        <dbReference type="Google" id="ProtNLM"/>
    </source>
</evidence>
<evidence type="ECO:0000313" key="4">
    <source>
        <dbReference type="Proteomes" id="UP000244905"/>
    </source>
</evidence>